<dbReference type="SUPFAM" id="SSF46689">
    <property type="entry name" value="Homeodomain-like"/>
    <property type="match status" value="1"/>
</dbReference>
<dbReference type="Proteomes" id="UP001589785">
    <property type="component" value="Unassembled WGS sequence"/>
</dbReference>
<evidence type="ECO:0000313" key="3">
    <source>
        <dbReference type="Proteomes" id="UP001589785"/>
    </source>
</evidence>
<dbReference type="InterPro" id="IPR009057">
    <property type="entry name" value="Homeodomain-like_sf"/>
</dbReference>
<reference evidence="2 3" key="1">
    <citation type="submission" date="2024-09" db="EMBL/GenBank/DDBJ databases">
        <authorList>
            <person name="Sun Q."/>
            <person name="Mori K."/>
        </authorList>
    </citation>
    <scope>NUCLEOTIDE SEQUENCE [LARGE SCALE GENOMIC DNA]</scope>
    <source>
        <strain evidence="2 3">CCM 7224</strain>
    </source>
</reference>
<gene>
    <name evidence="2" type="ORF">ACFFHQ_14065</name>
</gene>
<dbReference type="InterPro" id="IPR030828">
    <property type="entry name" value="HTH_TyrR"/>
</dbReference>
<dbReference type="Gene3D" id="1.10.10.60">
    <property type="entry name" value="Homeodomain-like"/>
    <property type="match status" value="1"/>
</dbReference>
<protein>
    <submittedName>
        <fullName evidence="2">Helix-turn-helix domain-containing protein</fullName>
    </submittedName>
</protein>
<sequence length="95" mass="10997">MIERLVITSETRAIYPEYLPFFIHQHPEAIATHPPLEKGSEPSTLKEAIEQVERHWLLRAVKQCKTTYEMADYLGISQPTVVRKLKKYGVDSKTN</sequence>
<dbReference type="Pfam" id="PF18024">
    <property type="entry name" value="HTH_50"/>
    <property type="match status" value="1"/>
</dbReference>
<proteinExistence type="predicted"/>
<keyword evidence="3" id="KW-1185">Reference proteome</keyword>
<dbReference type="EMBL" id="JBHLVN010000090">
    <property type="protein sequence ID" value="MFC0298524.1"/>
    <property type="molecule type" value="Genomic_DNA"/>
</dbReference>
<dbReference type="RefSeq" id="WP_245629380.1">
    <property type="nucleotide sequence ID" value="NZ_JBHLVN010000090.1"/>
</dbReference>
<name>A0ABV6GVJ7_9BACL</name>
<organism evidence="2 3">
    <name type="scientific">Geobacillus jurassicus</name>
    <dbReference type="NCBI Taxonomy" id="235932"/>
    <lineage>
        <taxon>Bacteria</taxon>
        <taxon>Bacillati</taxon>
        <taxon>Bacillota</taxon>
        <taxon>Bacilli</taxon>
        <taxon>Bacillales</taxon>
        <taxon>Anoxybacillaceae</taxon>
        <taxon>Geobacillus</taxon>
    </lineage>
</organism>
<feature type="domain" description="TyrR-like helix-turn-helix" evidence="1">
    <location>
        <begin position="44"/>
        <end position="90"/>
    </location>
</feature>
<evidence type="ECO:0000259" key="1">
    <source>
        <dbReference type="Pfam" id="PF18024"/>
    </source>
</evidence>
<accession>A0ABV6GVJ7</accession>
<comment type="caution">
    <text evidence="2">The sequence shown here is derived from an EMBL/GenBank/DDBJ whole genome shotgun (WGS) entry which is preliminary data.</text>
</comment>
<evidence type="ECO:0000313" key="2">
    <source>
        <dbReference type="EMBL" id="MFC0298524.1"/>
    </source>
</evidence>